<accession>K2JFP9</accession>
<proteinExistence type="predicted"/>
<dbReference type="EMBL" id="AMRG01000012">
    <property type="protein sequence ID" value="EKE82121.1"/>
    <property type="molecule type" value="Genomic_DNA"/>
</dbReference>
<evidence type="ECO:0000313" key="1">
    <source>
        <dbReference type="EMBL" id="EKE82121.1"/>
    </source>
</evidence>
<dbReference type="eggNOG" id="COG3437">
    <property type="taxonomic scope" value="Bacteria"/>
</dbReference>
<evidence type="ECO:0000313" key="2">
    <source>
        <dbReference type="Proteomes" id="UP000014115"/>
    </source>
</evidence>
<gene>
    <name evidence="1" type="ORF">A10D4_10099</name>
</gene>
<keyword evidence="2" id="KW-1185">Reference proteome</keyword>
<dbReference type="Gene3D" id="3.40.50.2300">
    <property type="match status" value="1"/>
</dbReference>
<dbReference type="Gene3D" id="1.10.3210.10">
    <property type="entry name" value="Hypothetical protein af1432"/>
    <property type="match status" value="1"/>
</dbReference>
<dbReference type="InterPro" id="IPR011006">
    <property type="entry name" value="CheY-like_superfamily"/>
</dbReference>
<dbReference type="STRING" id="740709.A10D4_10099"/>
<protein>
    <submittedName>
        <fullName evidence="1">Response regulator</fullName>
    </submittedName>
</protein>
<organism evidence="1 2">
    <name type="scientific">Idiomarina xiamenensis 10-D-4</name>
    <dbReference type="NCBI Taxonomy" id="740709"/>
    <lineage>
        <taxon>Bacteria</taxon>
        <taxon>Pseudomonadati</taxon>
        <taxon>Pseudomonadota</taxon>
        <taxon>Gammaproteobacteria</taxon>
        <taxon>Alteromonadales</taxon>
        <taxon>Idiomarinaceae</taxon>
        <taxon>Idiomarina</taxon>
    </lineage>
</organism>
<dbReference type="SUPFAM" id="SSF52172">
    <property type="entry name" value="CheY-like"/>
    <property type="match status" value="1"/>
</dbReference>
<name>K2JFP9_9GAMM</name>
<sequence length="401" mass="44643">MSDAVHVIVVEPDNRINKAVTRLASSVGNYFIHPCQNLGQAIDIASSQPISVLLCDSRALSKRSEYLLTFFREQRPKCFRLLMQLTDNSLSVAELKAFAAHETLRRPFDKARLITLLQAGRDYLANAKAHQAELNASSAGQVEQAQLVDMLYLLLQQHPLLGGVHCQAMVSLSDMLAQSLQLTGEARRLAVDAGKLALLGYLSLPEKLVKLARVGMQISQWRYIVEHLTNCYQIMPSSSPHLVALRKILVSQYASHLTFDDSSTANFFISEVAAVLAVARDAIRYRDGFMTGSGMSIQRACQHLQRDRSAGYAPTVLQALAELSEKQALNRYNKQFLCSIEQLRPGLVLTRNIYNSQNLLLMATGHRLTQHSIDVLKKLGLQSRELLVHVQDDSVVIKKPV</sequence>
<dbReference type="PATRIC" id="fig|740709.3.peg.2042"/>
<dbReference type="Proteomes" id="UP000014115">
    <property type="component" value="Unassembled WGS sequence"/>
</dbReference>
<dbReference type="AlphaFoldDB" id="K2JFP9"/>
<dbReference type="RefSeq" id="WP_008489328.1">
    <property type="nucleotide sequence ID" value="NZ_AMRG01000012.1"/>
</dbReference>
<comment type="caution">
    <text evidence="1">The sequence shown here is derived from an EMBL/GenBank/DDBJ whole genome shotgun (WGS) entry which is preliminary data.</text>
</comment>
<dbReference type="OrthoDB" id="9802066at2"/>
<reference evidence="1 2" key="1">
    <citation type="journal article" date="2012" name="J. Bacteriol.">
        <title>Genome Sequence of Idiomarina xiamenensis Type Strain 10-D-4.</title>
        <authorList>
            <person name="Lai Q."/>
            <person name="Wang L."/>
            <person name="Wang W."/>
            <person name="Shao Z."/>
        </authorList>
    </citation>
    <scope>NUCLEOTIDE SEQUENCE [LARGE SCALE GENOMIC DNA]</scope>
    <source>
        <strain evidence="1 2">10-D-4</strain>
    </source>
</reference>